<name>A0A2U9C7H4_SCOMX</name>
<evidence type="ECO:0000256" key="1">
    <source>
        <dbReference type="SAM" id="MobiDB-lite"/>
    </source>
</evidence>
<sequence length="128" mass="13520">MEQEGVCWLLGWEIKTGRNNSASSWHGSRGRLLEGVMVREAEKQLITTDKAHEAVGKGACQSPIVSPGPHASPRSHAAIDSRPWTGSKGKARGIMGDASALVALAVIDKAPGWEDRSPSDNGSNMSSS</sequence>
<evidence type="ECO:0000313" key="3">
    <source>
        <dbReference type="Proteomes" id="UP000246464"/>
    </source>
</evidence>
<keyword evidence="3" id="KW-1185">Reference proteome</keyword>
<dbReference type="Proteomes" id="UP000246464">
    <property type="component" value="Chromosome 13"/>
</dbReference>
<dbReference type="AlphaFoldDB" id="A0A2U9C7H4"/>
<gene>
    <name evidence="2" type="ORF">SMAX5B_019214</name>
</gene>
<reference evidence="2 3" key="1">
    <citation type="submission" date="2017-12" db="EMBL/GenBank/DDBJ databases">
        <title>Integrating genomic resources of turbot (Scophthalmus maximus) in depth evaluation of genetic and physical mapping variation across individuals.</title>
        <authorList>
            <person name="Martinez P."/>
        </authorList>
    </citation>
    <scope>NUCLEOTIDE SEQUENCE [LARGE SCALE GENOMIC DNA]</scope>
</reference>
<dbReference type="EMBL" id="CP026255">
    <property type="protein sequence ID" value="AWP11676.1"/>
    <property type="molecule type" value="Genomic_DNA"/>
</dbReference>
<proteinExistence type="predicted"/>
<organism evidence="2 3">
    <name type="scientific">Scophthalmus maximus</name>
    <name type="common">Turbot</name>
    <name type="synonym">Psetta maxima</name>
    <dbReference type="NCBI Taxonomy" id="52904"/>
    <lineage>
        <taxon>Eukaryota</taxon>
        <taxon>Metazoa</taxon>
        <taxon>Chordata</taxon>
        <taxon>Craniata</taxon>
        <taxon>Vertebrata</taxon>
        <taxon>Euteleostomi</taxon>
        <taxon>Actinopterygii</taxon>
        <taxon>Neopterygii</taxon>
        <taxon>Teleostei</taxon>
        <taxon>Neoteleostei</taxon>
        <taxon>Acanthomorphata</taxon>
        <taxon>Carangaria</taxon>
        <taxon>Pleuronectiformes</taxon>
        <taxon>Pleuronectoidei</taxon>
        <taxon>Scophthalmidae</taxon>
        <taxon>Scophthalmus</taxon>
    </lineage>
</organism>
<evidence type="ECO:0000313" key="2">
    <source>
        <dbReference type="EMBL" id="AWP11676.1"/>
    </source>
</evidence>
<accession>A0A2U9C7H4</accession>
<protein>
    <submittedName>
        <fullName evidence="2">Uncharacterized protein</fullName>
    </submittedName>
</protein>
<feature type="region of interest" description="Disordered" evidence="1">
    <location>
        <begin position="49"/>
        <end position="91"/>
    </location>
</feature>